<keyword evidence="3" id="KW-1185">Reference proteome</keyword>
<dbReference type="Pfam" id="PF13468">
    <property type="entry name" value="Glyoxalase_3"/>
    <property type="match status" value="1"/>
</dbReference>
<reference evidence="2 3" key="1">
    <citation type="submission" date="2014-03" db="EMBL/GenBank/DDBJ databases">
        <title>The draft genome sequence of Marivita geojedonensis KCTC 23882.</title>
        <authorList>
            <person name="Lai Q."/>
            <person name="Shao Z."/>
        </authorList>
    </citation>
    <scope>NUCLEOTIDE SEQUENCE [LARGE SCALE GENOMIC DNA]</scope>
    <source>
        <strain evidence="2 3">DPG-138</strain>
    </source>
</reference>
<dbReference type="OrthoDB" id="8451710at2"/>
<dbReference type="RefSeq" id="WP_085635718.1">
    <property type="nucleotide sequence ID" value="NZ_JFKC01000003.1"/>
</dbReference>
<proteinExistence type="predicted"/>
<gene>
    <name evidence="2" type="ORF">MGEO_05490</name>
</gene>
<dbReference type="STRING" id="1123756.MGEO_05490"/>
<dbReference type="InterPro" id="IPR025870">
    <property type="entry name" value="Glyoxalase-like_dom"/>
</dbReference>
<evidence type="ECO:0000259" key="1">
    <source>
        <dbReference type="Pfam" id="PF13468"/>
    </source>
</evidence>
<keyword evidence="2" id="KW-0418">Kinase</keyword>
<feature type="domain" description="Glyoxalase-like" evidence="1">
    <location>
        <begin position="5"/>
        <end position="174"/>
    </location>
</feature>
<keyword evidence="2" id="KW-0808">Transferase</keyword>
<comment type="caution">
    <text evidence="2">The sequence shown here is derived from an EMBL/GenBank/DDBJ whole genome shotgun (WGS) entry which is preliminary data.</text>
</comment>
<dbReference type="Proteomes" id="UP000193926">
    <property type="component" value="Unassembled WGS sequence"/>
</dbReference>
<dbReference type="AlphaFoldDB" id="A0A1X4NN93"/>
<dbReference type="EMBL" id="JFKC01000003">
    <property type="protein sequence ID" value="OSQ51990.1"/>
    <property type="molecule type" value="Genomic_DNA"/>
</dbReference>
<organism evidence="2 3">
    <name type="scientific">Marivita geojedonensis</name>
    <dbReference type="NCBI Taxonomy" id="1123756"/>
    <lineage>
        <taxon>Bacteria</taxon>
        <taxon>Pseudomonadati</taxon>
        <taxon>Pseudomonadota</taxon>
        <taxon>Alphaproteobacteria</taxon>
        <taxon>Rhodobacterales</taxon>
        <taxon>Roseobacteraceae</taxon>
        <taxon>Marivita</taxon>
    </lineage>
</organism>
<evidence type="ECO:0000313" key="3">
    <source>
        <dbReference type="Proteomes" id="UP000193926"/>
    </source>
</evidence>
<protein>
    <submittedName>
        <fullName evidence="2">Polyphosphate kinase</fullName>
    </submittedName>
</protein>
<sequence>MDFELDHIAVAGETLADAVEHSEAVLGVPLLPGGQHSHFATHNQLLGLEDGLYFEAIAIDPSQPTPAFPRWFGLDEFRGAARLDKWIIRCSDIAAAQDAFPEAGAPVRLSRGHLSWTMLVPRDGRLPFGGQFPAIIQWHTDTPPGQTLSSSGLRLRSLTVSGPDAHALAERLSPAFRDARVRFETADDRELVAEFTAPDGTSLVLR</sequence>
<evidence type="ECO:0000313" key="2">
    <source>
        <dbReference type="EMBL" id="OSQ51990.1"/>
    </source>
</evidence>
<dbReference type="GO" id="GO:0016301">
    <property type="term" value="F:kinase activity"/>
    <property type="evidence" value="ECO:0007669"/>
    <property type="project" value="UniProtKB-KW"/>
</dbReference>
<accession>A0A1X4NN93</accession>
<dbReference type="Gene3D" id="3.10.180.10">
    <property type="entry name" value="2,3-Dihydroxybiphenyl 1,2-Dioxygenase, domain 1"/>
    <property type="match status" value="1"/>
</dbReference>
<name>A0A1X4NN93_9RHOB</name>
<dbReference type="InterPro" id="IPR029068">
    <property type="entry name" value="Glyas_Bleomycin-R_OHBP_Dase"/>
</dbReference>